<organism evidence="15 16">
    <name type="scientific">Methylopila jiangsuensis</name>
    <dbReference type="NCBI Taxonomy" id="586230"/>
    <lineage>
        <taxon>Bacteria</taxon>
        <taxon>Pseudomonadati</taxon>
        <taxon>Pseudomonadota</taxon>
        <taxon>Alphaproteobacteria</taxon>
        <taxon>Hyphomicrobiales</taxon>
        <taxon>Methylopilaceae</taxon>
        <taxon>Methylopila</taxon>
    </lineage>
</organism>
<evidence type="ECO:0000256" key="10">
    <source>
        <dbReference type="ARBA" id="ARBA00023136"/>
    </source>
</evidence>
<dbReference type="PROSITE" id="PS00211">
    <property type="entry name" value="ABC_TRANSPORTER_1"/>
    <property type="match status" value="1"/>
</dbReference>
<feature type="transmembrane region" description="Helical" evidence="12">
    <location>
        <begin position="60"/>
        <end position="84"/>
    </location>
</feature>
<evidence type="ECO:0000256" key="4">
    <source>
        <dbReference type="ARBA" id="ARBA00022475"/>
    </source>
</evidence>
<evidence type="ECO:0000313" key="15">
    <source>
        <dbReference type="EMBL" id="GLK75286.1"/>
    </source>
</evidence>
<protein>
    <submittedName>
        <fullName evidence="15">ABC transporter permease</fullName>
    </submittedName>
</protein>
<dbReference type="Pfam" id="PF00005">
    <property type="entry name" value="ABC_tran"/>
    <property type="match status" value="1"/>
</dbReference>
<dbReference type="EMBL" id="BSFK01000005">
    <property type="protein sequence ID" value="GLK75286.1"/>
    <property type="molecule type" value="Genomic_DNA"/>
</dbReference>
<dbReference type="PANTHER" id="PTHR43394:SF1">
    <property type="entry name" value="ATP-BINDING CASSETTE SUB-FAMILY B MEMBER 10, MITOCHONDRIAL"/>
    <property type="match status" value="1"/>
</dbReference>
<keyword evidence="6 12" id="KW-0812">Transmembrane</keyword>
<evidence type="ECO:0000256" key="7">
    <source>
        <dbReference type="ARBA" id="ARBA00022741"/>
    </source>
</evidence>
<dbReference type="Pfam" id="PF00664">
    <property type="entry name" value="ABC_membrane"/>
    <property type="match status" value="1"/>
</dbReference>
<keyword evidence="7" id="KW-0547">Nucleotide-binding</keyword>
<evidence type="ECO:0000256" key="9">
    <source>
        <dbReference type="ARBA" id="ARBA00022989"/>
    </source>
</evidence>
<dbReference type="FunFam" id="3.40.50.300:FF:000221">
    <property type="entry name" value="Multidrug ABC transporter ATP-binding protein"/>
    <property type="match status" value="1"/>
</dbReference>
<dbReference type="AlphaFoldDB" id="A0A9W6JD13"/>
<gene>
    <name evidence="15" type="ORF">GCM10008171_05400</name>
</gene>
<dbReference type="InterPro" id="IPR011527">
    <property type="entry name" value="ABC1_TM_dom"/>
</dbReference>
<dbReference type="SMART" id="SM00382">
    <property type="entry name" value="AAA"/>
    <property type="match status" value="1"/>
</dbReference>
<evidence type="ECO:0000256" key="12">
    <source>
        <dbReference type="SAM" id="Phobius"/>
    </source>
</evidence>
<evidence type="ECO:0000256" key="11">
    <source>
        <dbReference type="SAM" id="MobiDB-lite"/>
    </source>
</evidence>
<evidence type="ECO:0000259" key="14">
    <source>
        <dbReference type="PROSITE" id="PS50929"/>
    </source>
</evidence>
<dbReference type="GO" id="GO:0016887">
    <property type="term" value="F:ATP hydrolysis activity"/>
    <property type="evidence" value="ECO:0007669"/>
    <property type="project" value="InterPro"/>
</dbReference>
<dbReference type="GO" id="GO:0015421">
    <property type="term" value="F:ABC-type oligopeptide transporter activity"/>
    <property type="evidence" value="ECO:0007669"/>
    <property type="project" value="TreeGrafter"/>
</dbReference>
<keyword evidence="10 12" id="KW-0472">Membrane</keyword>
<dbReference type="InterPro" id="IPR027417">
    <property type="entry name" value="P-loop_NTPase"/>
</dbReference>
<feature type="transmembrane region" description="Helical" evidence="12">
    <location>
        <begin position="99"/>
        <end position="120"/>
    </location>
</feature>
<evidence type="ECO:0000256" key="1">
    <source>
        <dbReference type="ARBA" id="ARBA00004651"/>
    </source>
</evidence>
<dbReference type="SUPFAM" id="SSF90123">
    <property type="entry name" value="ABC transporter transmembrane region"/>
    <property type="match status" value="1"/>
</dbReference>
<feature type="transmembrane region" description="Helical" evidence="12">
    <location>
        <begin position="285"/>
        <end position="305"/>
    </location>
</feature>
<dbReference type="PANTHER" id="PTHR43394">
    <property type="entry name" value="ATP-DEPENDENT PERMEASE MDL1, MITOCHONDRIAL"/>
    <property type="match status" value="1"/>
</dbReference>
<dbReference type="GO" id="GO:0005524">
    <property type="term" value="F:ATP binding"/>
    <property type="evidence" value="ECO:0007669"/>
    <property type="project" value="UniProtKB-KW"/>
</dbReference>
<evidence type="ECO:0000256" key="2">
    <source>
        <dbReference type="ARBA" id="ARBA00005417"/>
    </source>
</evidence>
<feature type="domain" description="ABC transporter" evidence="13">
    <location>
        <begin position="380"/>
        <end position="615"/>
    </location>
</feature>
<feature type="transmembrane region" description="Helical" evidence="12">
    <location>
        <begin position="203"/>
        <end position="221"/>
    </location>
</feature>
<sequence length="618" mass="66580">MKRLIPQPDPMMAQSETTARPADPDRISETPRRDMRLDEPLRKRMSRLRRFAAEFIRPHALDLLVAVLAMTVFAASVVALPWLFKSLVNDILVRRDGDALHGIVAVVLVLFTARAGAGYLQQFMLSRVSNKVTTALQNRIADHLLGLDLAFFQKNSVGQIIARATDDVNVLNSTTTNIVITLGRDVVTFIGLVAYVLWASPQWFALALAGAPLIAVPVVLANRKLRALTRRGQSLGGEILQAFEEGLHGIRGVKAENLERFERKRLSEVIIGRRRVAMKVARTRAVMSPIVDMVTAIALVAVLTVGGSQVISGESDAGELMAFVTSLMLLYEPLRRLLQVNAQLQICGVSIARIYEILDRRAHIVDAPEARPLADPAGDIRFENVAFAYQDEGAPVLDGFDVAIPAGASVAFVGPSGSGKTTILNLVARLYEPSQGRVVIGGQDIAGVTLASLRDSIALVSQDVLLFDASVRANIAYGRPDVTDAQVAAAARAAAAEDFILGLDGGYGFRVGPRGSRLSGGQRQRVAIARALLRDAPILMLDEATSALDGAIEARVQANILAMRKGRTTLIIAHRLATVVAADLICVVERGRIAEQGDHLGLLARGGAYAESHRLQRG</sequence>
<dbReference type="CDD" id="cd18552">
    <property type="entry name" value="ABC_6TM_MsbA_like"/>
    <property type="match status" value="1"/>
</dbReference>
<dbReference type="SUPFAM" id="SSF52540">
    <property type="entry name" value="P-loop containing nucleoside triphosphate hydrolases"/>
    <property type="match status" value="1"/>
</dbReference>
<keyword evidence="3" id="KW-0813">Transport</keyword>
<dbReference type="PROSITE" id="PS50929">
    <property type="entry name" value="ABC_TM1F"/>
    <property type="match status" value="1"/>
</dbReference>
<comment type="subcellular location">
    <subcellularLocation>
        <location evidence="1">Cell membrane</location>
        <topology evidence="1">Multi-pass membrane protein</topology>
    </subcellularLocation>
</comment>
<comment type="caution">
    <text evidence="15">The sequence shown here is derived from an EMBL/GenBank/DDBJ whole genome shotgun (WGS) entry which is preliminary data.</text>
</comment>
<evidence type="ECO:0000313" key="16">
    <source>
        <dbReference type="Proteomes" id="UP001143364"/>
    </source>
</evidence>
<feature type="compositionally biased region" description="Basic and acidic residues" evidence="11">
    <location>
        <begin position="22"/>
        <end position="38"/>
    </location>
</feature>
<accession>A0A9W6JD13</accession>
<dbReference type="InterPro" id="IPR003593">
    <property type="entry name" value="AAA+_ATPase"/>
</dbReference>
<evidence type="ECO:0000256" key="5">
    <source>
        <dbReference type="ARBA" id="ARBA00022597"/>
    </source>
</evidence>
<comment type="similarity">
    <text evidence="2">Belongs to the ABC transporter superfamily.</text>
</comment>
<dbReference type="PROSITE" id="PS50893">
    <property type="entry name" value="ABC_TRANSPORTER_2"/>
    <property type="match status" value="1"/>
</dbReference>
<keyword evidence="16" id="KW-1185">Reference proteome</keyword>
<dbReference type="RefSeq" id="WP_271203248.1">
    <property type="nucleotide sequence ID" value="NZ_BSFK01000005.1"/>
</dbReference>
<evidence type="ECO:0000256" key="6">
    <source>
        <dbReference type="ARBA" id="ARBA00022692"/>
    </source>
</evidence>
<name>A0A9W6JD13_9HYPH</name>
<dbReference type="Gene3D" id="1.20.1560.10">
    <property type="entry name" value="ABC transporter type 1, transmembrane domain"/>
    <property type="match status" value="1"/>
</dbReference>
<feature type="transmembrane region" description="Helical" evidence="12">
    <location>
        <begin position="178"/>
        <end position="197"/>
    </location>
</feature>
<dbReference type="InterPro" id="IPR036640">
    <property type="entry name" value="ABC1_TM_sf"/>
</dbReference>
<evidence type="ECO:0000259" key="13">
    <source>
        <dbReference type="PROSITE" id="PS50893"/>
    </source>
</evidence>
<reference evidence="15" key="2">
    <citation type="submission" date="2023-01" db="EMBL/GenBank/DDBJ databases">
        <authorList>
            <person name="Sun Q."/>
            <person name="Evtushenko L."/>
        </authorList>
    </citation>
    <scope>NUCLEOTIDE SEQUENCE</scope>
    <source>
        <strain evidence="15">VKM B-2555</strain>
    </source>
</reference>
<dbReference type="GO" id="GO:0005886">
    <property type="term" value="C:plasma membrane"/>
    <property type="evidence" value="ECO:0007669"/>
    <property type="project" value="UniProtKB-SubCell"/>
</dbReference>
<dbReference type="Gene3D" id="3.40.50.300">
    <property type="entry name" value="P-loop containing nucleotide triphosphate hydrolases"/>
    <property type="match status" value="1"/>
</dbReference>
<feature type="region of interest" description="Disordered" evidence="11">
    <location>
        <begin position="1"/>
        <end position="38"/>
    </location>
</feature>
<keyword evidence="9 12" id="KW-1133">Transmembrane helix</keyword>
<evidence type="ECO:0000256" key="8">
    <source>
        <dbReference type="ARBA" id="ARBA00022840"/>
    </source>
</evidence>
<keyword evidence="4" id="KW-1003">Cell membrane</keyword>
<keyword evidence="8" id="KW-0067">ATP-binding</keyword>
<keyword evidence="5" id="KW-0762">Sugar transport</keyword>
<dbReference type="InterPro" id="IPR017871">
    <property type="entry name" value="ABC_transporter-like_CS"/>
</dbReference>
<dbReference type="Proteomes" id="UP001143364">
    <property type="component" value="Unassembled WGS sequence"/>
</dbReference>
<reference evidence="15" key="1">
    <citation type="journal article" date="2014" name="Int. J. Syst. Evol. Microbiol.">
        <title>Complete genome sequence of Corynebacterium casei LMG S-19264T (=DSM 44701T), isolated from a smear-ripened cheese.</title>
        <authorList>
            <consortium name="US DOE Joint Genome Institute (JGI-PGF)"/>
            <person name="Walter F."/>
            <person name="Albersmeier A."/>
            <person name="Kalinowski J."/>
            <person name="Ruckert C."/>
        </authorList>
    </citation>
    <scope>NUCLEOTIDE SEQUENCE</scope>
    <source>
        <strain evidence="15">VKM B-2555</strain>
    </source>
</reference>
<evidence type="ECO:0000256" key="3">
    <source>
        <dbReference type="ARBA" id="ARBA00022448"/>
    </source>
</evidence>
<dbReference type="InterPro" id="IPR039421">
    <property type="entry name" value="Type_1_exporter"/>
</dbReference>
<dbReference type="InterPro" id="IPR003439">
    <property type="entry name" value="ABC_transporter-like_ATP-bd"/>
</dbReference>
<feature type="domain" description="ABC transmembrane type-1" evidence="14">
    <location>
        <begin position="64"/>
        <end position="345"/>
    </location>
</feature>
<proteinExistence type="inferred from homology"/>